<dbReference type="OrthoDB" id="550575at2759"/>
<proteinExistence type="predicted"/>
<dbReference type="InterPro" id="IPR006553">
    <property type="entry name" value="Leu-rich_rpt_Cys-con_subtyp"/>
</dbReference>
<dbReference type="AlphaFoldDB" id="A0A9P6Q9G2"/>
<dbReference type="GO" id="GO:0019005">
    <property type="term" value="C:SCF ubiquitin ligase complex"/>
    <property type="evidence" value="ECO:0007669"/>
    <property type="project" value="TreeGrafter"/>
</dbReference>
<dbReference type="SUPFAM" id="SSF52047">
    <property type="entry name" value="RNI-like"/>
    <property type="match status" value="1"/>
</dbReference>
<comment type="caution">
    <text evidence="2">The sequence shown here is derived from an EMBL/GenBank/DDBJ whole genome shotgun (WGS) entry which is preliminary data.</text>
</comment>
<evidence type="ECO:0000256" key="1">
    <source>
        <dbReference type="SAM" id="MobiDB-lite"/>
    </source>
</evidence>
<feature type="compositionally biased region" description="Low complexity" evidence="1">
    <location>
        <begin position="1"/>
        <end position="14"/>
    </location>
</feature>
<feature type="region of interest" description="Disordered" evidence="1">
    <location>
        <begin position="78"/>
        <end position="104"/>
    </location>
</feature>
<keyword evidence="3" id="KW-1185">Reference proteome</keyword>
<dbReference type="PANTHER" id="PTHR13318">
    <property type="entry name" value="PARTNER OF PAIRED, ISOFORM B-RELATED"/>
    <property type="match status" value="1"/>
</dbReference>
<feature type="compositionally biased region" description="Basic and acidic residues" evidence="1">
    <location>
        <begin position="16"/>
        <end position="28"/>
    </location>
</feature>
<name>A0A9P6Q9G2_9FUNG</name>
<reference evidence="2" key="1">
    <citation type="journal article" date="2020" name="Fungal Divers.">
        <title>Resolving the Mortierellaceae phylogeny through synthesis of multi-gene phylogenetics and phylogenomics.</title>
        <authorList>
            <person name="Vandepol N."/>
            <person name="Liber J."/>
            <person name="Desiro A."/>
            <person name="Na H."/>
            <person name="Kennedy M."/>
            <person name="Barry K."/>
            <person name="Grigoriev I.V."/>
            <person name="Miller A.N."/>
            <person name="O'Donnell K."/>
            <person name="Stajich J.E."/>
            <person name="Bonito G."/>
        </authorList>
    </citation>
    <scope>NUCLEOTIDE SEQUENCE</scope>
    <source>
        <strain evidence="2">KOD948</strain>
    </source>
</reference>
<dbReference type="GO" id="GO:0031146">
    <property type="term" value="P:SCF-dependent proteasomal ubiquitin-dependent protein catabolic process"/>
    <property type="evidence" value="ECO:0007669"/>
    <property type="project" value="TreeGrafter"/>
</dbReference>
<dbReference type="EMBL" id="JAAAJA010000125">
    <property type="protein sequence ID" value="KAG0261442.1"/>
    <property type="molecule type" value="Genomic_DNA"/>
</dbReference>
<evidence type="ECO:0008006" key="4">
    <source>
        <dbReference type="Google" id="ProtNLM"/>
    </source>
</evidence>
<organism evidence="2 3">
    <name type="scientific">Mortierella polycephala</name>
    <dbReference type="NCBI Taxonomy" id="41804"/>
    <lineage>
        <taxon>Eukaryota</taxon>
        <taxon>Fungi</taxon>
        <taxon>Fungi incertae sedis</taxon>
        <taxon>Mucoromycota</taxon>
        <taxon>Mortierellomycotina</taxon>
        <taxon>Mortierellomycetes</taxon>
        <taxon>Mortierellales</taxon>
        <taxon>Mortierellaceae</taxon>
        <taxon>Mortierella</taxon>
    </lineage>
</organism>
<dbReference type="Gene3D" id="3.80.10.10">
    <property type="entry name" value="Ribonuclease Inhibitor"/>
    <property type="match status" value="2"/>
</dbReference>
<feature type="compositionally biased region" description="Acidic residues" evidence="1">
    <location>
        <begin position="29"/>
        <end position="43"/>
    </location>
</feature>
<accession>A0A9P6Q9G2</accession>
<feature type="region of interest" description="Disordered" evidence="1">
    <location>
        <begin position="1"/>
        <end position="58"/>
    </location>
</feature>
<evidence type="ECO:0000313" key="2">
    <source>
        <dbReference type="EMBL" id="KAG0261442.1"/>
    </source>
</evidence>
<dbReference type="InterPro" id="IPR032675">
    <property type="entry name" value="LRR_dom_sf"/>
</dbReference>
<dbReference type="SMART" id="SM00367">
    <property type="entry name" value="LRR_CC"/>
    <property type="match status" value="3"/>
</dbReference>
<evidence type="ECO:0000313" key="3">
    <source>
        <dbReference type="Proteomes" id="UP000726737"/>
    </source>
</evidence>
<gene>
    <name evidence="2" type="ORF">BG011_001033</name>
</gene>
<dbReference type="Proteomes" id="UP000726737">
    <property type="component" value="Unassembled WGS sequence"/>
</dbReference>
<sequence>MRLDADAAATAAADGGCEKKKEEEKEKEKEEEEEEEEEEEVEEEGRRQTPQPPDRADAFPFKPYFPLPLCSFELEPLDATRENPGQGGNAGATNGSSSQTQASQDVIRPVGIQSLDPYLLRYIFSFLAVQHYDYLNHRTHTLYDHIKPLILVCKSWNLIASPLLWQERTFHGWKAGEELQEFLQLTENADFSSTHEYGEFVKRIEIIDSHDVVDKKNGQFVINWITPDVVLALSEHCSRRLRDLTLVFATGRHISTEDEEGLIPWEALAASCRRLFMLSLTNYICPILPVGINHPLHVFATHTNPLTELVLKRCKNIPEETFQQLARTCGKALTKLVLLDSDEHLGTPEMVEFATCCPNLRHLSVSWIEAVAPKINDQVMLELTSNCSRLEYISLLDADEISDMSFQNLSKLRYLRNLILPRAGSAQSGMAYSQESLVALAKSCKRLEQLHLLAPGATTSRFFEALLFCPHLQVLVVVELCKELLADHRFKTLGLAKYVDPESEDAYKLVWHKKT</sequence>
<protein>
    <recommendedName>
        <fullName evidence="4">F-box domain-containing protein</fullName>
    </recommendedName>
</protein>
<dbReference type="PANTHER" id="PTHR13318:SF95">
    <property type="entry name" value="F-BOX PROTEIN YLR352W"/>
    <property type="match status" value="1"/>
</dbReference>